<dbReference type="SUPFAM" id="SSF50891">
    <property type="entry name" value="Cyclophilin-like"/>
    <property type="match status" value="1"/>
</dbReference>
<feature type="domain" description="Carboxyltransferase" evidence="4">
    <location>
        <begin position="24"/>
        <end position="323"/>
    </location>
</feature>
<keyword evidence="2" id="KW-0378">Hydrolase</keyword>
<dbReference type="InterPro" id="IPR052708">
    <property type="entry name" value="PxpC"/>
</dbReference>
<sequence length="337" mass="36711">MSMKVVKPGLLTTVQDTGRTGYQKYGVLGSGAMDTISLRIANLLAGNQEKEAGLEVTLMGPGPSFEFSEPAVIAVTGADFAFHINGEPAPLWKPVLIKENSVVSFGPCKMGSRAYLAVAGGFDVPAVMESKSTYVRAGIGGFCGRALQKDDELPLGRMTPCSESIADRLSDSFGQHGFSAPDWSVSSRGFLPLKKNPVIRVLEGAQFHAFTEEAKLRFYQESYTVTPQSDRMGYRLKGAPLELRESLEMVSEAVTFGTVQVPPDGNPIILLADRQTTGGYPRMAHIISADLPLVAQTMPGEHITFRPVSLEEAEMLLLEKEQQLKELKARLKMEWLI</sequence>
<dbReference type="InterPro" id="IPR003778">
    <property type="entry name" value="CT_A_B"/>
</dbReference>
<dbReference type="Gene3D" id="2.40.100.10">
    <property type="entry name" value="Cyclophilin-like"/>
    <property type="match status" value="1"/>
</dbReference>
<proteinExistence type="predicted"/>
<dbReference type="SMART" id="SM00797">
    <property type="entry name" value="AHS2"/>
    <property type="match status" value="1"/>
</dbReference>
<dbReference type="Proteomes" id="UP000587477">
    <property type="component" value="Chromosome"/>
</dbReference>
<evidence type="ECO:0000313" key="5">
    <source>
        <dbReference type="EMBL" id="QOY26302.1"/>
    </source>
</evidence>
<evidence type="ECO:0000313" key="6">
    <source>
        <dbReference type="Proteomes" id="UP000587477"/>
    </source>
</evidence>
<name>A0A7W4LUD9_BACVE</name>
<dbReference type="PANTHER" id="PTHR43309">
    <property type="entry name" value="5-OXOPROLINASE SUBUNIT C"/>
    <property type="match status" value="1"/>
</dbReference>
<dbReference type="Pfam" id="PF02626">
    <property type="entry name" value="CT_A_B"/>
    <property type="match status" value="1"/>
</dbReference>
<gene>
    <name evidence="5" type="primary">kipA</name>
    <name evidence="5" type="ORF">BACVE_001265</name>
</gene>
<evidence type="ECO:0000256" key="2">
    <source>
        <dbReference type="ARBA" id="ARBA00022801"/>
    </source>
</evidence>
<dbReference type="AlphaFoldDB" id="A0A7W4LUD9"/>
<keyword evidence="3" id="KW-0067">ATP-binding</keyword>
<reference evidence="6" key="1">
    <citation type="submission" date="2020-10" db="EMBL/GenBank/DDBJ databases">
        <title>Complete genome sequence of Bacillus velezensis NST6.</title>
        <authorList>
            <person name="Choi J."/>
        </authorList>
    </citation>
    <scope>NUCLEOTIDE SEQUENCE [LARGE SCALE GENOMIC DNA]</scope>
    <source>
        <strain evidence="6">NST6</strain>
    </source>
</reference>
<dbReference type="GO" id="GO:0005524">
    <property type="term" value="F:ATP binding"/>
    <property type="evidence" value="ECO:0007669"/>
    <property type="project" value="UniProtKB-KW"/>
</dbReference>
<dbReference type="GO" id="GO:0016787">
    <property type="term" value="F:hydrolase activity"/>
    <property type="evidence" value="ECO:0007669"/>
    <property type="project" value="UniProtKB-KW"/>
</dbReference>
<evidence type="ECO:0000259" key="4">
    <source>
        <dbReference type="SMART" id="SM00797"/>
    </source>
</evidence>
<evidence type="ECO:0000256" key="1">
    <source>
        <dbReference type="ARBA" id="ARBA00022741"/>
    </source>
</evidence>
<protein>
    <submittedName>
        <fullName evidence="5">KipI antagonist</fullName>
    </submittedName>
</protein>
<dbReference type="NCBIfam" id="TIGR00724">
    <property type="entry name" value="urea_amlyse_rel"/>
    <property type="match status" value="1"/>
</dbReference>
<keyword evidence="1" id="KW-0547">Nucleotide-binding</keyword>
<accession>A0A7W4LUD9</accession>
<evidence type="ECO:0000256" key="3">
    <source>
        <dbReference type="ARBA" id="ARBA00022840"/>
    </source>
</evidence>
<dbReference type="InterPro" id="IPR029000">
    <property type="entry name" value="Cyclophilin-like_dom_sf"/>
</dbReference>
<organism evidence="5 6">
    <name type="scientific">Bacillus velezensis</name>
    <dbReference type="NCBI Taxonomy" id="492670"/>
    <lineage>
        <taxon>Bacteria</taxon>
        <taxon>Bacillati</taxon>
        <taxon>Bacillota</taxon>
        <taxon>Bacilli</taxon>
        <taxon>Bacillales</taxon>
        <taxon>Bacillaceae</taxon>
        <taxon>Bacillus</taxon>
        <taxon>Bacillus amyloliquefaciens group</taxon>
    </lineage>
</organism>
<dbReference type="EMBL" id="CP063687">
    <property type="protein sequence ID" value="QOY26302.1"/>
    <property type="molecule type" value="Genomic_DNA"/>
</dbReference>
<dbReference type="PANTHER" id="PTHR43309:SF5">
    <property type="entry name" value="5-OXOPROLINASE SUBUNIT C"/>
    <property type="match status" value="1"/>
</dbReference>